<dbReference type="InterPro" id="IPR029039">
    <property type="entry name" value="Flavoprotein-like_sf"/>
</dbReference>
<dbReference type="Proteomes" id="UP001601444">
    <property type="component" value="Unassembled WGS sequence"/>
</dbReference>
<dbReference type="EMBL" id="JBIAMX010000016">
    <property type="protein sequence ID" value="MFF0545760.1"/>
    <property type="molecule type" value="Genomic_DNA"/>
</dbReference>
<dbReference type="InterPro" id="IPR001226">
    <property type="entry name" value="Flavodoxin_CS"/>
</dbReference>
<dbReference type="PANTHER" id="PTHR38030:SF2">
    <property type="entry name" value="PROTOPORPHYRINOGEN IX DEHYDROGENASE [QUINONE]"/>
    <property type="match status" value="1"/>
</dbReference>
<dbReference type="InterPro" id="IPR026816">
    <property type="entry name" value="Flavodoxin_dom"/>
</dbReference>
<comment type="caution">
    <text evidence="2">The sequence shown here is derived from an EMBL/GenBank/DDBJ whole genome shotgun (WGS) entry which is preliminary data.</text>
</comment>
<gene>
    <name evidence="2" type="ORF">ACFYTF_23260</name>
</gene>
<dbReference type="Gene3D" id="3.40.50.360">
    <property type="match status" value="1"/>
</dbReference>
<name>A0ABW6PUA1_9NOCA</name>
<feature type="domain" description="Flavodoxin-like" evidence="1">
    <location>
        <begin position="9"/>
        <end position="170"/>
    </location>
</feature>
<reference evidence="2 3" key="1">
    <citation type="submission" date="2024-10" db="EMBL/GenBank/DDBJ databases">
        <title>The Natural Products Discovery Center: Release of the First 8490 Sequenced Strains for Exploring Actinobacteria Biosynthetic Diversity.</title>
        <authorList>
            <person name="Kalkreuter E."/>
            <person name="Kautsar S.A."/>
            <person name="Yang D."/>
            <person name="Bader C.D."/>
            <person name="Teijaro C.N."/>
            <person name="Fluegel L."/>
            <person name="Davis C.M."/>
            <person name="Simpson J.R."/>
            <person name="Lauterbach L."/>
            <person name="Steele A.D."/>
            <person name="Gui C."/>
            <person name="Meng S."/>
            <person name="Li G."/>
            <person name="Viehrig K."/>
            <person name="Ye F."/>
            <person name="Su P."/>
            <person name="Kiefer A.F."/>
            <person name="Nichols A."/>
            <person name="Cepeda A.J."/>
            <person name="Yan W."/>
            <person name="Fan B."/>
            <person name="Jiang Y."/>
            <person name="Adhikari A."/>
            <person name="Zheng C.-J."/>
            <person name="Schuster L."/>
            <person name="Cowan T.M."/>
            <person name="Smanski M.J."/>
            <person name="Chevrette M.G."/>
            <person name="De Carvalho L.P.S."/>
            <person name="Shen B."/>
        </authorList>
    </citation>
    <scope>NUCLEOTIDE SEQUENCE [LARGE SCALE GENOMIC DNA]</scope>
    <source>
        <strain evidence="2 3">NPDC004045</strain>
    </source>
</reference>
<dbReference type="PROSITE" id="PS50902">
    <property type="entry name" value="FLAVODOXIN_LIKE"/>
    <property type="match status" value="1"/>
</dbReference>
<evidence type="ECO:0000259" key="1">
    <source>
        <dbReference type="PROSITE" id="PS50902"/>
    </source>
</evidence>
<protein>
    <submittedName>
        <fullName evidence="2">Flavodoxin domain-containing protein</fullName>
    </submittedName>
</protein>
<dbReference type="PANTHER" id="PTHR38030">
    <property type="entry name" value="PROTOPORPHYRINOGEN IX DEHYDROGENASE [MENAQUINONE]"/>
    <property type="match status" value="1"/>
</dbReference>
<dbReference type="SUPFAM" id="SSF52218">
    <property type="entry name" value="Flavoproteins"/>
    <property type="match status" value="1"/>
</dbReference>
<evidence type="ECO:0000313" key="3">
    <source>
        <dbReference type="Proteomes" id="UP001601444"/>
    </source>
</evidence>
<dbReference type="RefSeq" id="WP_387702189.1">
    <property type="nucleotide sequence ID" value="NZ_JBIAMX010000016.1"/>
</dbReference>
<dbReference type="InterPro" id="IPR008254">
    <property type="entry name" value="Flavodoxin/NO_synth"/>
</dbReference>
<keyword evidence="3" id="KW-1185">Reference proteome</keyword>
<dbReference type="Pfam" id="PF12724">
    <property type="entry name" value="Flavodoxin_5"/>
    <property type="match status" value="1"/>
</dbReference>
<accession>A0ABW6PUA1</accession>
<sequence>MTSTPEPRIAVLYATAQGSTCEIAEYITEELLARGARAELHDVEHPPDLTGIDAVILGSAVHDRALLPAASSFVRHNLDSLGHKDVWLFSVGLGPALRGPLGRWVGRRVPPEIRSTLRELSPRGYTAFAGRYERAGVSWRARTVYRFLGGTRYGDLRDWGAVLRWTDDIADALSLAPAQVHRVPPR</sequence>
<proteinExistence type="predicted"/>
<dbReference type="InterPro" id="IPR052200">
    <property type="entry name" value="Protoporphyrinogen_IX_DH"/>
</dbReference>
<dbReference type="PROSITE" id="PS00201">
    <property type="entry name" value="FLAVODOXIN"/>
    <property type="match status" value="1"/>
</dbReference>
<evidence type="ECO:0000313" key="2">
    <source>
        <dbReference type="EMBL" id="MFF0545760.1"/>
    </source>
</evidence>
<organism evidence="2 3">
    <name type="scientific">Nocardia thailandica</name>
    <dbReference type="NCBI Taxonomy" id="257275"/>
    <lineage>
        <taxon>Bacteria</taxon>
        <taxon>Bacillati</taxon>
        <taxon>Actinomycetota</taxon>
        <taxon>Actinomycetes</taxon>
        <taxon>Mycobacteriales</taxon>
        <taxon>Nocardiaceae</taxon>
        <taxon>Nocardia</taxon>
    </lineage>
</organism>